<dbReference type="KEGG" id="serj:SGUI_0315"/>
<proteinExistence type="predicted"/>
<accession>A0A1B1N8G6</accession>
<name>A0A1B1N8G6_9MICO</name>
<gene>
    <name evidence="2" type="ORF">SGUI_0315</name>
</gene>
<feature type="region of interest" description="Disordered" evidence="1">
    <location>
        <begin position="1"/>
        <end position="25"/>
    </location>
</feature>
<dbReference type="Proteomes" id="UP000092482">
    <property type="component" value="Chromosome"/>
</dbReference>
<dbReference type="EMBL" id="CP014989">
    <property type="protein sequence ID" value="ANS77711.1"/>
    <property type="molecule type" value="Genomic_DNA"/>
</dbReference>
<dbReference type="RefSeq" id="WP_202816598.1">
    <property type="nucleotide sequence ID" value="NZ_CP014989.1"/>
</dbReference>
<dbReference type="AlphaFoldDB" id="A0A1B1N8G6"/>
<evidence type="ECO:0000313" key="2">
    <source>
        <dbReference type="EMBL" id="ANS77711.1"/>
    </source>
</evidence>
<evidence type="ECO:0000313" key="3">
    <source>
        <dbReference type="Proteomes" id="UP000092482"/>
    </source>
</evidence>
<organism evidence="2 3">
    <name type="scientific">Serinicoccus hydrothermalis</name>
    <dbReference type="NCBI Taxonomy" id="1758689"/>
    <lineage>
        <taxon>Bacteria</taxon>
        <taxon>Bacillati</taxon>
        <taxon>Actinomycetota</taxon>
        <taxon>Actinomycetes</taxon>
        <taxon>Micrococcales</taxon>
        <taxon>Ornithinimicrobiaceae</taxon>
        <taxon>Serinicoccus</taxon>
    </lineage>
</organism>
<dbReference type="STRING" id="1758689.SGUI_0315"/>
<protein>
    <submittedName>
        <fullName evidence="2">Uncharacterized protein</fullName>
    </submittedName>
</protein>
<reference evidence="2 3" key="1">
    <citation type="submission" date="2016-03" db="EMBL/GenBank/DDBJ databases">
        <title>Shallow-sea hydrothermal system.</title>
        <authorList>
            <person name="Tang K."/>
        </authorList>
    </citation>
    <scope>NUCLEOTIDE SEQUENCE [LARGE SCALE GENOMIC DNA]</scope>
    <source>
        <strain evidence="2 3">JLT9</strain>
    </source>
</reference>
<keyword evidence="3" id="KW-1185">Reference proteome</keyword>
<sequence length="104" mass="11166">MSEGPGSEPVRADGMHRLGAPASGQDAWQRARSTCSACGTVGLLDEGFLDDTGEGARGYVRWVAGARDTGFFGGLGSLGAQRFLVRAFRCRECRHLELFAEDQE</sequence>
<evidence type="ECO:0000256" key="1">
    <source>
        <dbReference type="SAM" id="MobiDB-lite"/>
    </source>
</evidence>